<evidence type="ECO:0000256" key="2">
    <source>
        <dbReference type="ARBA" id="ARBA00023157"/>
    </source>
</evidence>
<dbReference type="InterPro" id="IPR001254">
    <property type="entry name" value="Trypsin_dom"/>
</dbReference>
<dbReference type="AlphaFoldDB" id="A0A7R9I7L8"/>
<reference evidence="7" key="1">
    <citation type="submission" date="2020-11" db="EMBL/GenBank/DDBJ databases">
        <authorList>
            <person name="Tran Van P."/>
        </authorList>
    </citation>
    <scope>NUCLEOTIDE SEQUENCE</scope>
</reference>
<dbReference type="FunFam" id="2.40.10.10:FF:000028">
    <property type="entry name" value="Serine protease easter"/>
    <property type="match status" value="1"/>
</dbReference>
<dbReference type="PROSITE" id="PS50240">
    <property type="entry name" value="TRYPSIN_DOM"/>
    <property type="match status" value="1"/>
</dbReference>
<dbReference type="PANTHER" id="PTHR24256">
    <property type="entry name" value="TRYPTASE-RELATED"/>
    <property type="match status" value="1"/>
</dbReference>
<evidence type="ECO:0000256" key="3">
    <source>
        <dbReference type="ARBA" id="ARBA00023180"/>
    </source>
</evidence>
<dbReference type="Gene3D" id="2.40.10.10">
    <property type="entry name" value="Trypsin-like serine proteases"/>
    <property type="match status" value="3"/>
</dbReference>
<keyword evidence="5" id="KW-0645">Protease</keyword>
<dbReference type="CDD" id="cd00190">
    <property type="entry name" value="Tryp_SPc"/>
    <property type="match status" value="1"/>
</dbReference>
<dbReference type="GO" id="GO:0006508">
    <property type="term" value="P:proteolysis"/>
    <property type="evidence" value="ECO:0007669"/>
    <property type="project" value="UniProtKB-KW"/>
</dbReference>
<dbReference type="GO" id="GO:0004252">
    <property type="term" value="F:serine-type endopeptidase activity"/>
    <property type="evidence" value="ECO:0007669"/>
    <property type="project" value="InterPro"/>
</dbReference>
<name>A0A7R9I7L8_9NEOP</name>
<protein>
    <recommendedName>
        <fullName evidence="6">Peptidase S1 domain-containing protein</fullName>
    </recommendedName>
</protein>
<evidence type="ECO:0000313" key="7">
    <source>
        <dbReference type="EMBL" id="CAD7449298.1"/>
    </source>
</evidence>
<keyword evidence="3" id="KW-0325">Glycoprotein</keyword>
<gene>
    <name evidence="7" type="ORF">TBIB3V08_LOCUS11573</name>
</gene>
<dbReference type="InterPro" id="IPR033116">
    <property type="entry name" value="TRYPSIN_SER"/>
</dbReference>
<dbReference type="InterPro" id="IPR018114">
    <property type="entry name" value="TRYPSIN_HIS"/>
</dbReference>
<proteinExistence type="inferred from homology"/>
<dbReference type="InterPro" id="IPR043504">
    <property type="entry name" value="Peptidase_S1_PA_chymotrypsin"/>
</dbReference>
<dbReference type="PROSITE" id="PS00134">
    <property type="entry name" value="TRYPSIN_HIS"/>
    <property type="match status" value="1"/>
</dbReference>
<keyword evidence="5" id="KW-0378">Hydrolase</keyword>
<dbReference type="PROSITE" id="PS00135">
    <property type="entry name" value="TRYPSIN_SER"/>
    <property type="match status" value="1"/>
</dbReference>
<evidence type="ECO:0000256" key="4">
    <source>
        <dbReference type="ARBA" id="ARBA00024195"/>
    </source>
</evidence>
<evidence type="ECO:0000259" key="6">
    <source>
        <dbReference type="PROSITE" id="PS50240"/>
    </source>
</evidence>
<dbReference type="SMART" id="SM00020">
    <property type="entry name" value="Tryp_SPc"/>
    <property type="match status" value="1"/>
</dbReference>
<evidence type="ECO:0000256" key="5">
    <source>
        <dbReference type="RuleBase" id="RU363034"/>
    </source>
</evidence>
<dbReference type="Pfam" id="PF00089">
    <property type="entry name" value="Trypsin"/>
    <property type="match status" value="2"/>
</dbReference>
<accession>A0A7R9I7L8</accession>
<sequence length="607" mass="66583">MYSHVPLSLVSFPKEVSGEPEGNPETILPVFLLVKITGDSPQGIKMAPTRLALLWSIACLCVRQCQSLIILVPGAEDHPLVKLVNIQACLPQPVPLVAGGRMVMPTELPWLAVLSYKDDLRCGGSLINEQFVLTAAHCLVDDDNRPRQLRSVVLGEHNRSSIDDCYEKQGRKICADTPISFLIEDIIVHPEYKPNMNNNVAKADIALIKLNKKAKLSAFIRPICLPVERTEINITEFTTAGWGKTETKKKHLRTPDQDLSFDIPIIGSLIYCKSSALAHAVTEAGMKLANMISQDELSDVPMEVNVPYVPYKECVKLLHDFNIPRTTICAGGKTNKNSCQGDSGGPLAARAINSHNTYLMGIVSSGVSRWCGKPHPSVYTDVSAHLKWILDNLGGTEVSRTFEGSTGIKDLDMQGDEPVSSGSDQPWYRQLLGSIPLSDTRIADDPYIPKVPQFHNSPGVSSRNGNKKCWKSYDGTYHCFYRSGIISDSSGDIGDITNFGSDGGSNDLTGINSGVPNSHINPTRNNVNNNCWTDANGAYRCYYSSKSNRDNGGIDRFDINNGASVQNNPRGNNANKKICWDTADGAHHCSYSYSYKYSSSNLDNWIL</sequence>
<dbReference type="InterPro" id="IPR051487">
    <property type="entry name" value="Ser/Thr_Proteases_Immune/Dev"/>
</dbReference>
<keyword evidence="5" id="KW-0720">Serine protease</keyword>
<dbReference type="PRINTS" id="PR00722">
    <property type="entry name" value="CHYMOTRYPSIN"/>
</dbReference>
<dbReference type="InterPro" id="IPR001314">
    <property type="entry name" value="Peptidase_S1A"/>
</dbReference>
<keyword evidence="2" id="KW-1015">Disulfide bond</keyword>
<dbReference type="EMBL" id="OD571450">
    <property type="protein sequence ID" value="CAD7449298.1"/>
    <property type="molecule type" value="Genomic_DNA"/>
</dbReference>
<feature type="domain" description="Peptidase S1" evidence="6">
    <location>
        <begin position="97"/>
        <end position="394"/>
    </location>
</feature>
<keyword evidence="1" id="KW-0732">Signal</keyword>
<dbReference type="InterPro" id="IPR009003">
    <property type="entry name" value="Peptidase_S1_PA"/>
</dbReference>
<organism evidence="7">
    <name type="scientific">Timema bartmani</name>
    <dbReference type="NCBI Taxonomy" id="61472"/>
    <lineage>
        <taxon>Eukaryota</taxon>
        <taxon>Metazoa</taxon>
        <taxon>Ecdysozoa</taxon>
        <taxon>Arthropoda</taxon>
        <taxon>Hexapoda</taxon>
        <taxon>Insecta</taxon>
        <taxon>Pterygota</taxon>
        <taxon>Neoptera</taxon>
        <taxon>Polyneoptera</taxon>
        <taxon>Phasmatodea</taxon>
        <taxon>Timematodea</taxon>
        <taxon>Timematoidea</taxon>
        <taxon>Timematidae</taxon>
        <taxon>Timema</taxon>
    </lineage>
</organism>
<evidence type="ECO:0000256" key="1">
    <source>
        <dbReference type="ARBA" id="ARBA00022729"/>
    </source>
</evidence>
<comment type="similarity">
    <text evidence="4">Belongs to the peptidase S1 family. CLIP subfamily.</text>
</comment>
<dbReference type="SUPFAM" id="SSF50494">
    <property type="entry name" value="Trypsin-like serine proteases"/>
    <property type="match status" value="1"/>
</dbReference>